<evidence type="ECO:0000256" key="2">
    <source>
        <dbReference type="ARBA" id="ARBA00023002"/>
    </source>
</evidence>
<organism evidence="6 7">
    <name type="scientific">Hypocrea jecorina (strain ATCC 56765 / BCRC 32924 / NRRL 11460 / Rut C-30)</name>
    <name type="common">Trichoderma reesei</name>
    <dbReference type="NCBI Taxonomy" id="1344414"/>
    <lineage>
        <taxon>Eukaryota</taxon>
        <taxon>Fungi</taxon>
        <taxon>Dikarya</taxon>
        <taxon>Ascomycota</taxon>
        <taxon>Pezizomycotina</taxon>
        <taxon>Sordariomycetes</taxon>
        <taxon>Hypocreomycetidae</taxon>
        <taxon>Hypocreales</taxon>
        <taxon>Hypocreaceae</taxon>
        <taxon>Trichoderma</taxon>
    </lineage>
</organism>
<dbReference type="OrthoDB" id="3687641at2759"/>
<name>A0A024SND2_HYPJR</name>
<dbReference type="Proteomes" id="UP000024376">
    <property type="component" value="Unassembled WGS sequence"/>
</dbReference>
<proteinExistence type="inferred from homology"/>
<dbReference type="EMBL" id="KI911139">
    <property type="protein sequence ID" value="ETS07105.1"/>
    <property type="molecule type" value="Genomic_DNA"/>
</dbReference>
<evidence type="ECO:0000256" key="5">
    <source>
        <dbReference type="SAM" id="Phobius"/>
    </source>
</evidence>
<evidence type="ECO:0000256" key="1">
    <source>
        <dbReference type="ARBA" id="ARBA00004685"/>
    </source>
</evidence>
<dbReference type="PANTHER" id="PTHR33365:SF11">
    <property type="entry name" value="TAT PATHWAY SIGNAL SEQUENCE"/>
    <property type="match status" value="1"/>
</dbReference>
<comment type="similarity">
    <text evidence="3">Belongs to the ustYa family.</text>
</comment>
<evidence type="ECO:0000313" key="6">
    <source>
        <dbReference type="EMBL" id="ETS07105.1"/>
    </source>
</evidence>
<evidence type="ECO:0000256" key="3">
    <source>
        <dbReference type="ARBA" id="ARBA00035112"/>
    </source>
</evidence>
<gene>
    <name evidence="6" type="ORF">M419DRAFT_32346</name>
</gene>
<dbReference type="PANTHER" id="PTHR33365">
    <property type="entry name" value="YALI0B05434P"/>
    <property type="match status" value="1"/>
</dbReference>
<protein>
    <recommendedName>
        <fullName evidence="8">Oxidase ustYa</fullName>
    </recommendedName>
</protein>
<reference evidence="7" key="1">
    <citation type="journal article" date="2013" name="Ind. Biotechnol.">
        <title>Comparative genomics analysis of Trichoderma reesei strains.</title>
        <authorList>
            <person name="Koike H."/>
            <person name="Aerts A."/>
            <person name="LaButti K."/>
            <person name="Grigoriev I.V."/>
            <person name="Baker S.E."/>
        </authorList>
    </citation>
    <scope>NUCLEOTIDE SEQUENCE [LARGE SCALE GENOMIC DNA]</scope>
    <source>
        <strain evidence="7">ATCC 56765 / BCRC 32924 / NRRL 11460 / Rut C-30</strain>
    </source>
</reference>
<dbReference type="KEGG" id="trr:M419DRAFT_32346"/>
<dbReference type="AlphaFoldDB" id="A0A024SND2"/>
<evidence type="ECO:0000256" key="4">
    <source>
        <dbReference type="SAM" id="MobiDB-lite"/>
    </source>
</evidence>
<dbReference type="Pfam" id="PF11807">
    <property type="entry name" value="UstYa"/>
    <property type="match status" value="1"/>
</dbReference>
<dbReference type="HOGENOM" id="CLU_042941_4_2_1"/>
<keyword evidence="2" id="KW-0560">Oxidoreductase</keyword>
<comment type="pathway">
    <text evidence="1">Mycotoxin biosynthesis.</text>
</comment>
<dbReference type="GO" id="GO:0016491">
    <property type="term" value="F:oxidoreductase activity"/>
    <property type="evidence" value="ECO:0007669"/>
    <property type="project" value="UniProtKB-KW"/>
</dbReference>
<keyword evidence="5" id="KW-0812">Transmembrane</keyword>
<sequence length="249" mass="27818">MSRRSSGSEDEDTLLGSKSEGLPLQRMEKRRATHHLVQLTLVALLSSVISLTVSLVVWKAVQPKAGIREDVKLLPGLEIPPLPVGPIHKAFMPERIYDDPRTENGHAAWMNLFPKGKGYVSIKNIEAAGPVPDYVRGTSTDGTGRFSVAVFHQLHCLYLLQSDLFEALEANITEPHSHTLHCLDYLRESIICASDSTLEPFKPSFDTAAPRKGVDGYGTPHQCRDFGKLRNWAERFRYNDNQGFETYEG</sequence>
<dbReference type="GO" id="GO:0043386">
    <property type="term" value="P:mycotoxin biosynthetic process"/>
    <property type="evidence" value="ECO:0007669"/>
    <property type="project" value="InterPro"/>
</dbReference>
<keyword evidence="5" id="KW-0472">Membrane</keyword>
<evidence type="ECO:0000313" key="7">
    <source>
        <dbReference type="Proteomes" id="UP000024376"/>
    </source>
</evidence>
<evidence type="ECO:0008006" key="8">
    <source>
        <dbReference type="Google" id="ProtNLM"/>
    </source>
</evidence>
<keyword evidence="5" id="KW-1133">Transmembrane helix</keyword>
<feature type="transmembrane region" description="Helical" evidence="5">
    <location>
        <begin position="36"/>
        <end position="58"/>
    </location>
</feature>
<accession>A0A024SND2</accession>
<feature type="region of interest" description="Disordered" evidence="4">
    <location>
        <begin position="1"/>
        <end position="24"/>
    </location>
</feature>
<dbReference type="InterPro" id="IPR021765">
    <property type="entry name" value="UstYa-like"/>
</dbReference>